<reference evidence="4" key="1">
    <citation type="journal article" date="2019" name="Int. J. Syst. Evol. Microbiol.">
        <title>The Global Catalogue of Microorganisms (GCM) 10K type strain sequencing project: providing services to taxonomists for standard genome sequencing and annotation.</title>
        <authorList>
            <consortium name="The Broad Institute Genomics Platform"/>
            <consortium name="The Broad Institute Genome Sequencing Center for Infectious Disease"/>
            <person name="Wu L."/>
            <person name="Ma J."/>
        </authorList>
    </citation>
    <scope>NUCLEOTIDE SEQUENCE [LARGE SCALE GENOMIC DNA]</scope>
    <source>
        <strain evidence="4">NBRC 108755</strain>
    </source>
</reference>
<dbReference type="InterPro" id="IPR018961">
    <property type="entry name" value="DnaJ_homolog_subfam-C_membr-28"/>
</dbReference>
<comment type="caution">
    <text evidence="3">The sequence shown here is derived from an EMBL/GenBank/DDBJ whole genome shotgun (WGS) entry which is preliminary data.</text>
</comment>
<keyword evidence="4" id="KW-1185">Reference proteome</keyword>
<feature type="compositionally biased region" description="Low complexity" evidence="1">
    <location>
        <begin position="190"/>
        <end position="200"/>
    </location>
</feature>
<feature type="domain" description="DnaJ homologue subfamily C member 28 conserved" evidence="2">
    <location>
        <begin position="47"/>
        <end position="114"/>
    </location>
</feature>
<evidence type="ECO:0000259" key="2">
    <source>
        <dbReference type="Pfam" id="PF09350"/>
    </source>
</evidence>
<evidence type="ECO:0000256" key="1">
    <source>
        <dbReference type="SAM" id="MobiDB-lite"/>
    </source>
</evidence>
<organism evidence="3 4">
    <name type="scientific">Homoserinibacter gongjuensis</name>
    <dbReference type="NCBI Taxonomy" id="1162968"/>
    <lineage>
        <taxon>Bacteria</taxon>
        <taxon>Bacillati</taxon>
        <taxon>Actinomycetota</taxon>
        <taxon>Actinomycetes</taxon>
        <taxon>Micrococcales</taxon>
        <taxon>Microbacteriaceae</taxon>
        <taxon>Homoserinibacter</taxon>
    </lineage>
</organism>
<dbReference type="Pfam" id="PF09350">
    <property type="entry name" value="DJC28_CD"/>
    <property type="match status" value="1"/>
</dbReference>
<evidence type="ECO:0000313" key="4">
    <source>
        <dbReference type="Proteomes" id="UP001157069"/>
    </source>
</evidence>
<sequence>MPDSDGDAIRAALRYRLDRFRREQLGEEVEPEEQQREATDADRALAAELAIQQAMRRGDFDNLPGAGKPLPGLGDGRHDPDWWLRRKIEREQLRGLGPAAYLLRTEDAALTERLDALTRADEVRAVIEDFNARILEARRQLLGGPPVITQPRDVDAELAAWEQRRTARAAERMPPPEQEPKRRRRRFRDASPFGRRSSTI</sequence>
<feature type="region of interest" description="Disordered" evidence="1">
    <location>
        <begin position="165"/>
        <end position="200"/>
    </location>
</feature>
<name>A0ABQ6JQN2_9MICO</name>
<accession>A0ABQ6JQN2</accession>
<dbReference type="Proteomes" id="UP001157069">
    <property type="component" value="Unassembled WGS sequence"/>
</dbReference>
<protein>
    <recommendedName>
        <fullName evidence="2">DnaJ homologue subfamily C member 28 conserved domain-containing protein</fullName>
    </recommendedName>
</protein>
<evidence type="ECO:0000313" key="3">
    <source>
        <dbReference type="EMBL" id="GMA90568.1"/>
    </source>
</evidence>
<dbReference type="EMBL" id="BSVA01000001">
    <property type="protein sequence ID" value="GMA90568.1"/>
    <property type="molecule type" value="Genomic_DNA"/>
</dbReference>
<proteinExistence type="predicted"/>
<dbReference type="RefSeq" id="WP_284298396.1">
    <property type="nucleotide sequence ID" value="NZ_BSVA01000001.1"/>
</dbReference>
<gene>
    <name evidence="3" type="ORF">GCM10025869_10970</name>
</gene>